<dbReference type="RefSeq" id="WP_039808823.1">
    <property type="nucleotide sequence ID" value="NZ_UGRY01000002.1"/>
</dbReference>
<sequence length="523" mass="56438">MPTVTAPIVAVTVYPQQARVTRRAEFDVAEGPRIVFAGLPVALDAESVRVTGAGPARIVGVDARTAHHPDPADAKRRELTAQRKALQATIDGIADEEQAAATKVEMLTELARSSAESFAQALAKGKAEPGRIATVGGALDAQLAQALKARRAITVRRDEAQEELDALDRRIQSMGRQSSRDSMEVVVELEATGTGAAELELSYVVENASWEPAYDVRVGDRDVEVMWYGLVTQRTGENWPECELSLSTARPAVTVTVPELRPWFLDRNRPLPVGAPPAPGMAMRARAAGPAMTFAGAADEVEMAAMAPMADEFADLEQGATASTYRTVRPTAIPTGARGHRATLARLEFPADLGYITAPVQAEEAYLRAEVTNNSEHTLRAGKASIFRGDEFVGSTRIDTWAPGEELELALGVDDRIRIERKLVRRTASKATLSSTSRREAEYRTTIANHTPAAIAVTVLDQSPVSRDEAITVKDVRTSPTPAETTDLGEITWKLEIAPGETETVNLSFRVDVAKGVEITGWR</sequence>
<dbReference type="PANTHER" id="PTHR31005:SF8">
    <property type="entry name" value="DUF4139 DOMAIN-CONTAINING PROTEIN"/>
    <property type="match status" value="1"/>
</dbReference>
<organism evidence="4 5">
    <name type="scientific">Nocardia otitidiscaviarum</name>
    <dbReference type="NCBI Taxonomy" id="1823"/>
    <lineage>
        <taxon>Bacteria</taxon>
        <taxon>Bacillati</taxon>
        <taxon>Actinomycetota</taxon>
        <taxon>Actinomycetes</taxon>
        <taxon>Mycobacteriales</taxon>
        <taxon>Nocardiaceae</taxon>
        <taxon>Nocardia</taxon>
    </lineage>
</organism>
<dbReference type="Proteomes" id="UP000255467">
    <property type="component" value="Unassembled WGS sequence"/>
</dbReference>
<evidence type="ECO:0000313" key="4">
    <source>
        <dbReference type="EMBL" id="SUA75369.1"/>
    </source>
</evidence>
<keyword evidence="5" id="KW-1185">Reference proteome</keyword>
<feature type="domain" description="DUF4139" evidence="2">
    <location>
        <begin position="199"/>
        <end position="512"/>
    </location>
</feature>
<evidence type="ECO:0000259" key="3">
    <source>
        <dbReference type="Pfam" id="PF13600"/>
    </source>
</evidence>
<accession>A0A378YG46</accession>
<dbReference type="Pfam" id="PF13600">
    <property type="entry name" value="DUF4140"/>
    <property type="match status" value="1"/>
</dbReference>
<dbReference type="InterPro" id="IPR037291">
    <property type="entry name" value="DUF4139"/>
</dbReference>
<name>A0A378YG46_9NOCA</name>
<dbReference type="InterPro" id="IPR011935">
    <property type="entry name" value="CHP02231"/>
</dbReference>
<evidence type="ECO:0000259" key="2">
    <source>
        <dbReference type="Pfam" id="PF13598"/>
    </source>
</evidence>
<dbReference type="STRING" id="1406858.GCA_000710895_00231"/>
<proteinExistence type="predicted"/>
<feature type="domain" description="DUF4140" evidence="3">
    <location>
        <begin position="11"/>
        <end position="107"/>
    </location>
</feature>
<dbReference type="InterPro" id="IPR025554">
    <property type="entry name" value="DUF4140"/>
</dbReference>
<gene>
    <name evidence="4" type="ORF">NCTC1934_02046</name>
</gene>
<evidence type="ECO:0000256" key="1">
    <source>
        <dbReference type="SAM" id="Coils"/>
    </source>
</evidence>
<protein>
    <submittedName>
        <fullName evidence="4">Uncharacterized conserved protein</fullName>
    </submittedName>
</protein>
<dbReference type="AlphaFoldDB" id="A0A378YG46"/>
<dbReference type="PANTHER" id="PTHR31005">
    <property type="entry name" value="DUF4139 DOMAIN-CONTAINING PROTEIN"/>
    <property type="match status" value="1"/>
</dbReference>
<dbReference type="OrthoDB" id="9777444at2"/>
<evidence type="ECO:0000313" key="5">
    <source>
        <dbReference type="Proteomes" id="UP000255467"/>
    </source>
</evidence>
<dbReference type="Pfam" id="PF13598">
    <property type="entry name" value="DUF4139"/>
    <property type="match status" value="1"/>
</dbReference>
<feature type="coiled-coil region" evidence="1">
    <location>
        <begin position="143"/>
        <end position="177"/>
    </location>
</feature>
<dbReference type="EMBL" id="UGRY01000002">
    <property type="protein sequence ID" value="SUA75369.1"/>
    <property type="molecule type" value="Genomic_DNA"/>
</dbReference>
<keyword evidence="1" id="KW-0175">Coiled coil</keyword>
<dbReference type="NCBIfam" id="TIGR02231">
    <property type="entry name" value="mucoidy inhibitor MuiA family protein"/>
    <property type="match status" value="1"/>
</dbReference>
<reference evidence="4 5" key="1">
    <citation type="submission" date="2018-06" db="EMBL/GenBank/DDBJ databases">
        <authorList>
            <consortium name="Pathogen Informatics"/>
            <person name="Doyle S."/>
        </authorList>
    </citation>
    <scope>NUCLEOTIDE SEQUENCE [LARGE SCALE GENOMIC DNA]</scope>
    <source>
        <strain evidence="4 5">NCTC1934</strain>
    </source>
</reference>